<dbReference type="Pfam" id="PF00766">
    <property type="entry name" value="ETF_alpha"/>
    <property type="match status" value="1"/>
</dbReference>
<comment type="caution">
    <text evidence="3">The sequence shown here is derived from an EMBL/GenBank/DDBJ whole genome shotgun (WGS) entry which is preliminary data.</text>
</comment>
<dbReference type="InterPro" id="IPR029035">
    <property type="entry name" value="DHS-like_NAD/FAD-binding_dom"/>
</dbReference>
<protein>
    <recommendedName>
        <fullName evidence="2">Electron transfer flavoprotein alpha subunit C-terminal domain-containing protein</fullName>
    </recommendedName>
</protein>
<dbReference type="InterPro" id="IPR001308">
    <property type="entry name" value="ETF_a/FixB"/>
</dbReference>
<feature type="binding site" evidence="1">
    <location>
        <begin position="267"/>
        <end position="271"/>
    </location>
    <ligand>
        <name>FAD</name>
        <dbReference type="ChEBI" id="CHEBI:57692"/>
    </ligand>
</feature>
<dbReference type="GO" id="GO:0009055">
    <property type="term" value="F:electron transfer activity"/>
    <property type="evidence" value="ECO:0007669"/>
    <property type="project" value="InterPro"/>
</dbReference>
<dbReference type="AlphaFoldDB" id="A0A2T2XDV3"/>
<dbReference type="EMBL" id="PXYW01000033">
    <property type="protein sequence ID" value="PSR32691.1"/>
    <property type="molecule type" value="Genomic_DNA"/>
</dbReference>
<dbReference type="GO" id="GO:0033539">
    <property type="term" value="P:fatty acid beta-oxidation using acyl-CoA dehydrogenase"/>
    <property type="evidence" value="ECO:0007669"/>
    <property type="project" value="TreeGrafter"/>
</dbReference>
<comment type="cofactor">
    <cofactor evidence="1">
        <name>FAD</name>
        <dbReference type="ChEBI" id="CHEBI:57692"/>
    </cofactor>
    <text evidence="1">Binds 1 FAD per dimer.</text>
</comment>
<gene>
    <name evidence="3" type="ORF">C7B46_13095</name>
</gene>
<keyword evidence="1" id="KW-0285">Flavoprotein</keyword>
<dbReference type="SUPFAM" id="SSF52467">
    <property type="entry name" value="DHS-like NAD/FAD-binding domain"/>
    <property type="match status" value="1"/>
</dbReference>
<feature type="binding site" evidence="1">
    <location>
        <begin position="253"/>
        <end position="254"/>
    </location>
    <ligand>
        <name>FAD</name>
        <dbReference type="ChEBI" id="CHEBI:57692"/>
    </ligand>
</feature>
<dbReference type="PANTHER" id="PTHR43153:SF1">
    <property type="entry name" value="ELECTRON TRANSFER FLAVOPROTEIN SUBUNIT ALPHA, MITOCHONDRIAL"/>
    <property type="match status" value="1"/>
</dbReference>
<sequence length="344" mass="37085">MSEHPSRIMWVFAVLSSPEDQGWQHVFAALAQTEWGAKNIDSITLIVIGVIAREDDIFRQAAEFGVDSVVIVDIGPLFGRTSTLAEACRVLMTREKPVVSLFSGGPSSPMTAFVAAEWADHLHGSLVFPASSFRVMPDHTVQTIEDVEVGVTQAVRTFREDQPMVIVWDAPRVSLQRGRGLHKPLPEVERLPISVSPQDSEITVLRQIPPTPQERALEDADRVVAGGRGIGGADGFAILEQLASALDAGLGASRVAVDQGWVSYAHQVGQTGKRIQARLYMAFGISGAPQHMEGMRNCDTIIAVNSDPSAPIFEVAHLGVVGDAREVAQNLAAAIGQRRIGEMT</sequence>
<feature type="domain" description="Electron transfer flavoprotein alpha subunit C-terminal" evidence="2">
    <location>
        <begin position="217"/>
        <end position="296"/>
    </location>
</feature>
<feature type="binding site" evidence="1">
    <location>
        <position position="305"/>
    </location>
    <ligand>
        <name>FAD</name>
        <dbReference type="ChEBI" id="CHEBI:57692"/>
    </ligand>
</feature>
<dbReference type="Proteomes" id="UP000242972">
    <property type="component" value="Unassembled WGS sequence"/>
</dbReference>
<dbReference type="GO" id="GO:0050660">
    <property type="term" value="F:flavin adenine dinucleotide binding"/>
    <property type="evidence" value="ECO:0007669"/>
    <property type="project" value="InterPro"/>
</dbReference>
<evidence type="ECO:0000259" key="2">
    <source>
        <dbReference type="Pfam" id="PF00766"/>
    </source>
</evidence>
<dbReference type="Gene3D" id="3.40.50.1220">
    <property type="entry name" value="TPP-binding domain"/>
    <property type="match status" value="1"/>
</dbReference>
<evidence type="ECO:0000313" key="3">
    <source>
        <dbReference type="EMBL" id="PSR32691.1"/>
    </source>
</evidence>
<proteinExistence type="predicted"/>
<reference evidence="3 4" key="1">
    <citation type="journal article" date="2014" name="BMC Genomics">
        <title>Comparison of environmental and isolate Sulfobacillus genomes reveals diverse carbon, sulfur, nitrogen, and hydrogen metabolisms.</title>
        <authorList>
            <person name="Justice N.B."/>
            <person name="Norman A."/>
            <person name="Brown C.T."/>
            <person name="Singh A."/>
            <person name="Thomas B.C."/>
            <person name="Banfield J.F."/>
        </authorList>
    </citation>
    <scope>NUCLEOTIDE SEQUENCE [LARGE SCALE GENOMIC DNA]</scope>
    <source>
        <strain evidence="3">AMDSBA4</strain>
    </source>
</reference>
<accession>A0A2T2XDV3</accession>
<dbReference type="InterPro" id="IPR014731">
    <property type="entry name" value="ETF_asu_C"/>
</dbReference>
<evidence type="ECO:0000256" key="1">
    <source>
        <dbReference type="PIRSR" id="PIRSR000089-1"/>
    </source>
</evidence>
<feature type="binding site" evidence="1">
    <location>
        <position position="228"/>
    </location>
    <ligand>
        <name>FAD</name>
        <dbReference type="ChEBI" id="CHEBI:57692"/>
    </ligand>
</feature>
<dbReference type="PANTHER" id="PTHR43153">
    <property type="entry name" value="ELECTRON TRANSFER FLAVOPROTEIN ALPHA"/>
    <property type="match status" value="1"/>
</dbReference>
<feature type="binding site" evidence="1">
    <location>
        <begin position="284"/>
        <end position="291"/>
    </location>
    <ligand>
        <name>FAD</name>
        <dbReference type="ChEBI" id="CHEBI:57692"/>
    </ligand>
</feature>
<keyword evidence="1" id="KW-0274">FAD</keyword>
<evidence type="ECO:0000313" key="4">
    <source>
        <dbReference type="Proteomes" id="UP000242972"/>
    </source>
</evidence>
<organism evidence="3 4">
    <name type="scientific">Sulfobacillus benefaciens</name>
    <dbReference type="NCBI Taxonomy" id="453960"/>
    <lineage>
        <taxon>Bacteria</taxon>
        <taxon>Bacillati</taxon>
        <taxon>Bacillota</taxon>
        <taxon>Clostridia</taxon>
        <taxon>Eubacteriales</taxon>
        <taxon>Clostridiales Family XVII. Incertae Sedis</taxon>
        <taxon>Sulfobacillus</taxon>
    </lineage>
</organism>
<name>A0A2T2XDV3_9FIRM</name>
<dbReference type="PIRSF" id="PIRSF000089">
    <property type="entry name" value="Electra_flavoP_a"/>
    <property type="match status" value="1"/>
</dbReference>